<evidence type="ECO:0000313" key="1">
    <source>
        <dbReference type="EMBL" id="RMT65750.1"/>
    </source>
</evidence>
<dbReference type="Pfam" id="PF10923">
    <property type="entry name" value="BrxC_BrxD"/>
    <property type="match status" value="1"/>
</dbReference>
<dbReference type="EMBL" id="RBTL01000200">
    <property type="protein sequence ID" value="RMT65750.1"/>
    <property type="molecule type" value="Genomic_DNA"/>
</dbReference>
<dbReference type="InterPro" id="IPR027417">
    <property type="entry name" value="P-loop_NTPase"/>
</dbReference>
<sequence length="431" mass="47549">MSTIRAKDRDAVIQSLRAGVVPRVGQHLIQVGRVGELAALIKDVDRLAEGGSAFRVVIGEYGAGKTFFLNLVRGIAMERKLVTMHADLNPDRRLHASGGQARSLYAELAKNMSTRTKPDGGALQGIVEKFISQAKTEARSKGIDSETVIRQYLAELTEMVNGYDFAEVIAAYCRGFDEGNEKLKADAIRWLRGEFTTKTDARAALGVRSCVDDASVYDQLKLLSRFVRLAGFGGLMVCLDELVNLYKLANTQARNANYEQILRILNDSLQGSTDGLGFVLGGTPEFLMDTRRGLYSYPALQSRLAENTFAKTGYVDLSGPVIRLTSLTPEDFYVLLQNLRNVYAYGDPEKYLLPDEAIPVFIEHCGQRLGEAYFRTPRTTITAFINLLAVLEQNPGADWRTLLGAVEIARDDGGQNDLNVEADDELTSFKL</sequence>
<proteinExistence type="predicted"/>
<dbReference type="Proteomes" id="UP000282636">
    <property type="component" value="Unassembled WGS sequence"/>
</dbReference>
<protein>
    <recommendedName>
        <fullName evidence="3">ATP /GTP binding protein</fullName>
    </recommendedName>
</protein>
<dbReference type="InterPro" id="IPR021228">
    <property type="entry name" value="BrxD"/>
</dbReference>
<name>A0A0Q0KPS3_PSESX</name>
<evidence type="ECO:0008006" key="3">
    <source>
        <dbReference type="Google" id="ProtNLM"/>
    </source>
</evidence>
<evidence type="ECO:0000313" key="2">
    <source>
        <dbReference type="Proteomes" id="UP000282636"/>
    </source>
</evidence>
<dbReference type="AlphaFoldDB" id="A0A0Q0KPS3"/>
<gene>
    <name evidence="1" type="ORF">ALP44_01943</name>
</gene>
<dbReference type="RefSeq" id="WP_003380173.1">
    <property type="nucleotide sequence ID" value="NZ_BQUM01000030.1"/>
</dbReference>
<dbReference type="SUPFAM" id="SSF52540">
    <property type="entry name" value="P-loop containing nucleoside triphosphate hydrolases"/>
    <property type="match status" value="1"/>
</dbReference>
<reference evidence="1 2" key="1">
    <citation type="submission" date="2018-08" db="EMBL/GenBank/DDBJ databases">
        <title>Recombination of ecologically and evolutionarily significant loci maintains genetic cohesion in the Pseudomonas syringae species complex.</title>
        <authorList>
            <person name="Dillon M."/>
            <person name="Thakur S."/>
            <person name="Almeida R.N.D."/>
            <person name="Weir B.S."/>
            <person name="Guttman D.S."/>
        </authorList>
    </citation>
    <scope>NUCLEOTIDE SEQUENCE [LARGE SCALE GENOMIC DNA]</scope>
    <source>
        <strain evidence="1 2">ICMP 3934</strain>
    </source>
</reference>
<comment type="caution">
    <text evidence="1">The sequence shown here is derived from an EMBL/GenBank/DDBJ whole genome shotgun (WGS) entry which is preliminary data.</text>
</comment>
<accession>A0A0Q0KPS3</accession>
<organism evidence="1 2">
    <name type="scientific">Pseudomonas syringae pv. theae</name>
    <dbReference type="NCBI Taxonomy" id="103985"/>
    <lineage>
        <taxon>Bacteria</taxon>
        <taxon>Pseudomonadati</taxon>
        <taxon>Pseudomonadota</taxon>
        <taxon>Gammaproteobacteria</taxon>
        <taxon>Pseudomonadales</taxon>
        <taxon>Pseudomonadaceae</taxon>
        <taxon>Pseudomonas</taxon>
        <taxon>Pseudomonas syringae</taxon>
    </lineage>
</organism>